<gene>
    <name evidence="1" type="ORF">A9Q02_22300</name>
</gene>
<organism evidence="1 2">
    <name type="scientific">Candidatus Chloroploca asiatica</name>
    <dbReference type="NCBI Taxonomy" id="1506545"/>
    <lineage>
        <taxon>Bacteria</taxon>
        <taxon>Bacillati</taxon>
        <taxon>Chloroflexota</taxon>
        <taxon>Chloroflexia</taxon>
        <taxon>Chloroflexales</taxon>
        <taxon>Chloroflexineae</taxon>
        <taxon>Oscillochloridaceae</taxon>
        <taxon>Candidatus Chloroploca</taxon>
    </lineage>
</organism>
<reference evidence="1 2" key="1">
    <citation type="submission" date="2016-05" db="EMBL/GenBank/DDBJ databases">
        <authorList>
            <person name="Lavstsen T."/>
            <person name="Jespersen J.S."/>
        </authorList>
    </citation>
    <scope>NUCLEOTIDE SEQUENCE [LARGE SCALE GENOMIC DNA]</scope>
    <source>
        <strain evidence="1 2">B7-9</strain>
    </source>
</reference>
<dbReference type="Proteomes" id="UP000220922">
    <property type="component" value="Unassembled WGS sequence"/>
</dbReference>
<keyword evidence="2" id="KW-1185">Reference proteome</keyword>
<name>A0A2H3KKS3_9CHLR</name>
<sequence length="138" mass="15665">MDALTFQVKHASERVRAALVEHADDALAACDETEAQIRTLRLGVAVLDEKARTIEVTLTDPLLDPAHWNEPEAHFALKRALNFLVHAMTVRQEGPGAYYIEVELYEIRENGSFESARKFFRTKVLLPRRLAYLRDSAS</sequence>
<dbReference type="EMBL" id="LYXE01000094">
    <property type="protein sequence ID" value="PDV98545.1"/>
    <property type="molecule type" value="Genomic_DNA"/>
</dbReference>
<dbReference type="RefSeq" id="WP_097653424.1">
    <property type="nucleotide sequence ID" value="NZ_LYXE01000094.1"/>
</dbReference>
<dbReference type="AlphaFoldDB" id="A0A2H3KKS3"/>
<comment type="caution">
    <text evidence="1">The sequence shown here is derived from an EMBL/GenBank/DDBJ whole genome shotgun (WGS) entry which is preliminary data.</text>
</comment>
<evidence type="ECO:0000313" key="2">
    <source>
        <dbReference type="Proteomes" id="UP000220922"/>
    </source>
</evidence>
<proteinExistence type="predicted"/>
<evidence type="ECO:0000313" key="1">
    <source>
        <dbReference type="EMBL" id="PDV98545.1"/>
    </source>
</evidence>
<protein>
    <submittedName>
        <fullName evidence="1">Uncharacterized protein</fullName>
    </submittedName>
</protein>
<accession>A0A2H3KKS3</accession>